<accession>A0ACB9YSP4</accession>
<comment type="caution">
    <text evidence="1">The sequence shown here is derived from an EMBL/GenBank/DDBJ whole genome shotgun (WGS) entry which is preliminary data.</text>
</comment>
<keyword evidence="2" id="KW-1185">Reference proteome</keyword>
<name>A0ACB9YSP4_9PEZI</name>
<evidence type="ECO:0000313" key="1">
    <source>
        <dbReference type="EMBL" id="KAI4862216.1"/>
    </source>
</evidence>
<dbReference type="Proteomes" id="UP001497700">
    <property type="component" value="Unassembled WGS sequence"/>
</dbReference>
<organism evidence="1 2">
    <name type="scientific">Hypoxylon rubiginosum</name>
    <dbReference type="NCBI Taxonomy" id="110542"/>
    <lineage>
        <taxon>Eukaryota</taxon>
        <taxon>Fungi</taxon>
        <taxon>Dikarya</taxon>
        <taxon>Ascomycota</taxon>
        <taxon>Pezizomycotina</taxon>
        <taxon>Sordariomycetes</taxon>
        <taxon>Xylariomycetidae</taxon>
        <taxon>Xylariales</taxon>
        <taxon>Hypoxylaceae</taxon>
        <taxon>Hypoxylon</taxon>
    </lineage>
</organism>
<evidence type="ECO:0000313" key="2">
    <source>
        <dbReference type="Proteomes" id="UP001497700"/>
    </source>
</evidence>
<reference evidence="1 2" key="1">
    <citation type="journal article" date="2022" name="New Phytol.">
        <title>Ecological generalism drives hyperdiversity of secondary metabolite gene clusters in xylarialean endophytes.</title>
        <authorList>
            <person name="Franco M.E.E."/>
            <person name="Wisecaver J.H."/>
            <person name="Arnold A.E."/>
            <person name="Ju Y.M."/>
            <person name="Slot J.C."/>
            <person name="Ahrendt S."/>
            <person name="Moore L.P."/>
            <person name="Eastman K.E."/>
            <person name="Scott K."/>
            <person name="Konkel Z."/>
            <person name="Mondo S.J."/>
            <person name="Kuo A."/>
            <person name="Hayes R.D."/>
            <person name="Haridas S."/>
            <person name="Andreopoulos B."/>
            <person name="Riley R."/>
            <person name="LaButti K."/>
            <person name="Pangilinan J."/>
            <person name="Lipzen A."/>
            <person name="Amirebrahimi M."/>
            <person name="Yan J."/>
            <person name="Adam C."/>
            <person name="Keymanesh K."/>
            <person name="Ng V."/>
            <person name="Louie K."/>
            <person name="Northen T."/>
            <person name="Drula E."/>
            <person name="Henrissat B."/>
            <person name="Hsieh H.M."/>
            <person name="Youens-Clark K."/>
            <person name="Lutzoni F."/>
            <person name="Miadlikowska J."/>
            <person name="Eastwood D.C."/>
            <person name="Hamelin R.C."/>
            <person name="Grigoriev I.V."/>
            <person name="U'Ren J.M."/>
        </authorList>
    </citation>
    <scope>NUCLEOTIDE SEQUENCE [LARGE SCALE GENOMIC DNA]</scope>
    <source>
        <strain evidence="1 2">CBS 119005</strain>
    </source>
</reference>
<proteinExistence type="predicted"/>
<protein>
    <submittedName>
        <fullName evidence="1">Uncharacterized protein</fullName>
    </submittedName>
</protein>
<gene>
    <name evidence="1" type="ORF">F4820DRAFT_33975</name>
</gene>
<sequence>MSIIDVVPTMTLSPTFDPSPSCTLYIYRVDVQDIACVDGNGNEVICGYFHLGPTTSTSDCLPTSWTPTPGAYISPGACPRGYTVACAQSQIGEPENTGTCCPSGYSCQTNSIAWPWQSTDRCFQPMADTRTYVYTTRTPGKDFETSSITGGGELNAFGVVIRWQASDLITSTSTTTSTSISASTPAPTAPSLPTSTPSAIETSASSDPGSLSVGAEAGIGVGAAAAFVMILAGAFSLWRTRRKKDRQKAGLGEFLPRGNYTPAVAISEPSNGTESMSFGRQTDRSELSGRREPAELWAGSGWK</sequence>
<dbReference type="EMBL" id="MU393531">
    <property type="protein sequence ID" value="KAI4862216.1"/>
    <property type="molecule type" value="Genomic_DNA"/>
</dbReference>